<dbReference type="Gene3D" id="3.90.1200.10">
    <property type="match status" value="1"/>
</dbReference>
<name>A0A117QME9_9ACTN</name>
<sequence length="318" mass="33931">MTAADLAPLARTALGPRRTLDGVERLRGGSRKGVYRLRCDDGATAVAYVWSPEEDYWDHGGHPDPRDPFSAASGPALFAAAHDRLTAVGVRTPRLLHLGTDAAVVEDVTGGSLEEVLARDPAAAAATLGRLGEAVRALGAHASAAYGKVAVVDAGGSSHGTSCVQVVRDRALRDVEEAAGRDPRIAAVREEAAERLGHLAAAVRPRTRHALVHGELGPDHVLVAPDGAPVLIDVEGLMYFDVEQEHVFLELRFGPHYDRLRVPGLDGDRLRLYRLALHLSLVAGPLRLLDGDFPDAGAMRGIAEFNLRRVLSLLRPVS</sequence>
<evidence type="ECO:0000313" key="1">
    <source>
        <dbReference type="EMBL" id="KUN36389.1"/>
    </source>
</evidence>
<organism evidence="1 2">
    <name type="scientific">Streptomyces longwoodensis</name>
    <dbReference type="NCBI Taxonomy" id="68231"/>
    <lineage>
        <taxon>Bacteria</taxon>
        <taxon>Bacillati</taxon>
        <taxon>Actinomycetota</taxon>
        <taxon>Actinomycetes</taxon>
        <taxon>Kitasatosporales</taxon>
        <taxon>Streptomycetaceae</taxon>
        <taxon>Streptomyces</taxon>
    </lineage>
</organism>
<dbReference type="STRING" id="68231.AQJ30_21625"/>
<keyword evidence="1" id="KW-0808">Transferase</keyword>
<dbReference type="AlphaFoldDB" id="A0A117QME9"/>
<dbReference type="GO" id="GO:0016740">
    <property type="term" value="F:transferase activity"/>
    <property type="evidence" value="ECO:0007669"/>
    <property type="project" value="UniProtKB-KW"/>
</dbReference>
<accession>A0A117QME9</accession>
<dbReference type="InterPro" id="IPR011009">
    <property type="entry name" value="Kinase-like_dom_sf"/>
</dbReference>
<proteinExistence type="predicted"/>
<gene>
    <name evidence="1" type="ORF">AQJ30_21625</name>
</gene>
<reference evidence="1 2" key="1">
    <citation type="submission" date="2015-10" db="EMBL/GenBank/DDBJ databases">
        <title>Draft genome sequence of Streptomyces longwoodensis DSM 41677, type strain for the species Streptomyces longwoodensis.</title>
        <authorList>
            <person name="Ruckert C."/>
            <person name="Winkler A."/>
            <person name="Kalinowski J."/>
            <person name="Kampfer P."/>
            <person name="Glaeser S."/>
        </authorList>
    </citation>
    <scope>NUCLEOTIDE SEQUENCE [LARGE SCALE GENOMIC DNA]</scope>
    <source>
        <strain evidence="1 2">DSM 41677</strain>
    </source>
</reference>
<dbReference type="EMBL" id="LMWS01000026">
    <property type="protein sequence ID" value="KUN36389.1"/>
    <property type="molecule type" value="Genomic_DNA"/>
</dbReference>
<dbReference type="Proteomes" id="UP000053271">
    <property type="component" value="Unassembled WGS sequence"/>
</dbReference>
<comment type="caution">
    <text evidence="1">The sequence shown here is derived from an EMBL/GenBank/DDBJ whole genome shotgun (WGS) entry which is preliminary data.</text>
</comment>
<evidence type="ECO:0000313" key="2">
    <source>
        <dbReference type="Proteomes" id="UP000053271"/>
    </source>
</evidence>
<dbReference type="SUPFAM" id="SSF56112">
    <property type="entry name" value="Protein kinase-like (PK-like)"/>
    <property type="match status" value="1"/>
</dbReference>
<keyword evidence="2" id="KW-1185">Reference proteome</keyword>
<protein>
    <submittedName>
        <fullName evidence="1">Aminoglycoside phosphotransferase</fullName>
    </submittedName>
</protein>